<evidence type="ECO:0000313" key="2">
    <source>
        <dbReference type="EMBL" id="SCG19756.1"/>
    </source>
</evidence>
<gene>
    <name evidence="1" type="ORF">GA0070610_6130</name>
    <name evidence="2" type="ORF">GA0070610_6145</name>
</gene>
<proteinExistence type="predicted"/>
<dbReference type="RefSeq" id="WP_089003161.1">
    <property type="nucleotide sequence ID" value="NZ_LT607733.1"/>
</dbReference>
<sequence length="69" mass="7934">MTTRERANARANNQRAAQYTEMWIVGSPEDLAVMIHAASRTGRLVFVSAPHQMGGDDTRHRRYLRLRTH</sequence>
<dbReference type="GeneID" id="95805781"/>
<protein>
    <submittedName>
        <fullName evidence="1">Uncharacterized protein</fullName>
    </submittedName>
</protein>
<keyword evidence="3" id="KW-1185">Reference proteome</keyword>
<reference evidence="1 3" key="1">
    <citation type="submission" date="2016-06" db="EMBL/GenBank/DDBJ databases">
        <authorList>
            <person name="Kjaerup R.B."/>
            <person name="Dalgaard T.S."/>
            <person name="Juul-Madsen H.R."/>
        </authorList>
    </citation>
    <scope>NUCLEOTIDE SEQUENCE [LARGE SCALE GENOMIC DNA]</scope>
    <source>
        <strain evidence="1 3">DSM 43913</strain>
    </source>
</reference>
<name>A0A1C5GIW2_MICEH</name>
<dbReference type="AlphaFoldDB" id="A0A1C5GIW2"/>
<accession>A0A1C5GIW2</accession>
<dbReference type="EMBL" id="LT607733">
    <property type="protein sequence ID" value="SCG19741.1"/>
    <property type="molecule type" value="Genomic_DNA"/>
</dbReference>
<organism evidence="1 3">
    <name type="scientific">Micromonospora echinofusca</name>
    <dbReference type="NCBI Taxonomy" id="47858"/>
    <lineage>
        <taxon>Bacteria</taxon>
        <taxon>Bacillati</taxon>
        <taxon>Actinomycetota</taxon>
        <taxon>Actinomycetes</taxon>
        <taxon>Micromonosporales</taxon>
        <taxon>Micromonosporaceae</taxon>
        <taxon>Micromonospora</taxon>
    </lineage>
</organism>
<evidence type="ECO:0000313" key="1">
    <source>
        <dbReference type="EMBL" id="SCG19741.1"/>
    </source>
</evidence>
<dbReference type="Proteomes" id="UP000198251">
    <property type="component" value="Chromosome I"/>
</dbReference>
<dbReference type="EMBL" id="LT607733">
    <property type="protein sequence ID" value="SCG19756.1"/>
    <property type="molecule type" value="Genomic_DNA"/>
</dbReference>
<evidence type="ECO:0000313" key="3">
    <source>
        <dbReference type="Proteomes" id="UP000198251"/>
    </source>
</evidence>